<comment type="catalytic activity">
    <reaction evidence="1">
        <text>ATP + protein L-histidine = ADP + protein N-phospho-L-histidine.</text>
        <dbReference type="EC" id="2.7.13.3"/>
    </reaction>
</comment>
<feature type="transmembrane region" description="Helical" evidence="10">
    <location>
        <begin position="299"/>
        <end position="321"/>
    </location>
</feature>
<dbReference type="EC" id="2.7.13.3" evidence="3"/>
<keyword evidence="7 12" id="KW-0418">Kinase</keyword>
<keyword evidence="9" id="KW-0902">Two-component regulatory system</keyword>
<dbReference type="Gene3D" id="6.10.340.10">
    <property type="match status" value="1"/>
</dbReference>
<proteinExistence type="predicted"/>
<dbReference type="InterPro" id="IPR050428">
    <property type="entry name" value="TCS_sensor_his_kinase"/>
</dbReference>
<dbReference type="InterPro" id="IPR003594">
    <property type="entry name" value="HATPase_dom"/>
</dbReference>
<keyword evidence="4" id="KW-0597">Phosphoprotein</keyword>
<accession>A0AAE4AY00</accession>
<evidence type="ECO:0000259" key="11">
    <source>
        <dbReference type="PROSITE" id="PS50885"/>
    </source>
</evidence>
<dbReference type="AlphaFoldDB" id="A0AAE4AY00"/>
<dbReference type="Pfam" id="PF02518">
    <property type="entry name" value="HATPase_c"/>
    <property type="match status" value="1"/>
</dbReference>
<evidence type="ECO:0000256" key="6">
    <source>
        <dbReference type="ARBA" id="ARBA00022692"/>
    </source>
</evidence>
<feature type="domain" description="HAMP" evidence="11">
    <location>
        <begin position="322"/>
        <end position="392"/>
    </location>
</feature>
<dbReference type="GO" id="GO:0000160">
    <property type="term" value="P:phosphorelay signal transduction system"/>
    <property type="evidence" value="ECO:0007669"/>
    <property type="project" value="UniProtKB-KW"/>
</dbReference>
<dbReference type="GO" id="GO:0005886">
    <property type="term" value="C:plasma membrane"/>
    <property type="evidence" value="ECO:0007669"/>
    <property type="project" value="TreeGrafter"/>
</dbReference>
<dbReference type="SUPFAM" id="SSF55874">
    <property type="entry name" value="ATPase domain of HSP90 chaperone/DNA topoisomerase II/histidine kinase"/>
    <property type="match status" value="1"/>
</dbReference>
<organism evidence="12 13">
    <name type="scientific">Catenuloplanes indicus</name>
    <dbReference type="NCBI Taxonomy" id="137267"/>
    <lineage>
        <taxon>Bacteria</taxon>
        <taxon>Bacillati</taxon>
        <taxon>Actinomycetota</taxon>
        <taxon>Actinomycetes</taxon>
        <taxon>Micromonosporales</taxon>
        <taxon>Micromonosporaceae</taxon>
        <taxon>Catenuloplanes</taxon>
    </lineage>
</organism>
<keyword evidence="8 10" id="KW-1133">Transmembrane helix</keyword>
<dbReference type="InterPro" id="IPR013587">
    <property type="entry name" value="Nitrate/nitrite_sensing"/>
</dbReference>
<dbReference type="Proteomes" id="UP001240236">
    <property type="component" value="Unassembled WGS sequence"/>
</dbReference>
<reference evidence="12 13" key="1">
    <citation type="submission" date="2023-07" db="EMBL/GenBank/DDBJ databases">
        <title>Sequencing the genomes of 1000 actinobacteria strains.</title>
        <authorList>
            <person name="Klenk H.-P."/>
        </authorList>
    </citation>
    <scope>NUCLEOTIDE SEQUENCE [LARGE SCALE GENOMIC DNA]</scope>
    <source>
        <strain evidence="12 13">DSM 44709</strain>
    </source>
</reference>
<dbReference type="InterPro" id="IPR003660">
    <property type="entry name" value="HAMP_dom"/>
</dbReference>
<dbReference type="GO" id="GO:0004673">
    <property type="term" value="F:protein histidine kinase activity"/>
    <property type="evidence" value="ECO:0007669"/>
    <property type="project" value="UniProtKB-EC"/>
</dbReference>
<evidence type="ECO:0000256" key="9">
    <source>
        <dbReference type="ARBA" id="ARBA00023012"/>
    </source>
</evidence>
<gene>
    <name evidence="12" type="ORF">J2S42_004274</name>
</gene>
<protein>
    <recommendedName>
        <fullName evidence="3">histidine kinase</fullName>
        <ecNumber evidence="3">2.7.13.3</ecNumber>
    </recommendedName>
</protein>
<comment type="caution">
    <text evidence="12">The sequence shown here is derived from an EMBL/GenBank/DDBJ whole genome shotgun (WGS) entry which is preliminary data.</text>
</comment>
<dbReference type="PROSITE" id="PS50885">
    <property type="entry name" value="HAMP"/>
    <property type="match status" value="1"/>
</dbReference>
<evidence type="ECO:0000313" key="12">
    <source>
        <dbReference type="EMBL" id="MDQ0367605.1"/>
    </source>
</evidence>
<evidence type="ECO:0000256" key="10">
    <source>
        <dbReference type="SAM" id="Phobius"/>
    </source>
</evidence>
<dbReference type="Gene3D" id="3.30.565.10">
    <property type="entry name" value="Histidine kinase-like ATPase, C-terminal domain"/>
    <property type="match status" value="1"/>
</dbReference>
<evidence type="ECO:0000256" key="7">
    <source>
        <dbReference type="ARBA" id="ARBA00022777"/>
    </source>
</evidence>
<dbReference type="RefSeq" id="WP_307241749.1">
    <property type="nucleotide sequence ID" value="NZ_JAUSUZ010000001.1"/>
</dbReference>
<name>A0AAE4AY00_9ACTN</name>
<dbReference type="Pfam" id="PF08376">
    <property type="entry name" value="NIT"/>
    <property type="match status" value="1"/>
</dbReference>
<dbReference type="EMBL" id="JAUSUZ010000001">
    <property type="protein sequence ID" value="MDQ0367605.1"/>
    <property type="molecule type" value="Genomic_DNA"/>
</dbReference>
<dbReference type="SMART" id="SM00304">
    <property type="entry name" value="HAMP"/>
    <property type="match status" value="1"/>
</dbReference>
<dbReference type="PANTHER" id="PTHR45436">
    <property type="entry name" value="SENSOR HISTIDINE KINASE YKOH"/>
    <property type="match status" value="1"/>
</dbReference>
<evidence type="ECO:0000256" key="3">
    <source>
        <dbReference type="ARBA" id="ARBA00012438"/>
    </source>
</evidence>
<dbReference type="InterPro" id="IPR036890">
    <property type="entry name" value="HATPase_C_sf"/>
</dbReference>
<evidence type="ECO:0000256" key="8">
    <source>
        <dbReference type="ARBA" id="ARBA00022989"/>
    </source>
</evidence>
<comment type="subcellular location">
    <subcellularLocation>
        <location evidence="2">Membrane</location>
    </subcellularLocation>
</comment>
<sequence>MRRVEIPPLRVQGKLALVMVVPLLGLITLAVPVVVDRMQDAGRASDTADRVVRAGRVGAVVQALQQERLLSVAYVRGLADRSRLELQTARVTDWIADLRREDTLTPELTAAADSVGTLAETRAEVLARTAGTDLIGAGFGQVITRFIDGLRLTEVADGGTATGRRVLALDAALRVDEEASAGAYVLLDLAVSKDLTAVARAAGQFTALDRQTARFRGYADQGQAAAYESVLAQMRLAAGEDFFERFAADPIGTANALNAARMLPFIESVLVNGRFIEDQIARDVADLVVADGRAANTTAYLVLALTVLLTAAVAAGALVTARRVTRPLLRLTESADRVARLTEEELTRVADDEAESGTPIRLDPLRVRGDDEVSDLGHAINRVQNTAVRLVERQVAGRRNVAQMFGHIGRRAENLIDRQLSIIDALERDETDPARLESLYRLDHMASRLRRNASSLVALSGGGTDAGQHREPLPLLHVVRLALGEIEGYPRVDVDVPDTIDVLPPAIADLTLVIAELMENACTFSPPDTRVTVTAAPAGNGVRLIIIDRGLGLSPERLARENARLARRERLDLAPTEVLGLVVVGRLSRRQGMPVTLAETPGGGVTATVLLGRRQLILPEPADSEPVLEVALLDRASRSLEAGPSWDAFAISATAAEVPVEEEPAPPLRVRPVVEYRAAPLALPAPSVPTASPAAGPLIAGATFAGPAASGPLIVADASGRTAETAEVPRPLIVPQPLIVPEVASRGELVVDPAPHVRQADQDTSPTTEITIVDPAADLVVPGAAETGNGLLKRVPGATLGSHDVSLVPPRIVRPETAPVRQDPEKVRELMQQFESGVARGLRAVRSDQHTDEGTTR</sequence>
<keyword evidence="6 10" id="KW-0812">Transmembrane</keyword>
<evidence type="ECO:0000256" key="1">
    <source>
        <dbReference type="ARBA" id="ARBA00000085"/>
    </source>
</evidence>
<keyword evidence="13" id="KW-1185">Reference proteome</keyword>
<dbReference type="PANTHER" id="PTHR45436:SF5">
    <property type="entry name" value="SENSOR HISTIDINE KINASE TRCS"/>
    <property type="match status" value="1"/>
</dbReference>
<keyword evidence="10" id="KW-0472">Membrane</keyword>
<keyword evidence="5" id="KW-0808">Transferase</keyword>
<evidence type="ECO:0000313" key="13">
    <source>
        <dbReference type="Proteomes" id="UP001240236"/>
    </source>
</evidence>
<evidence type="ECO:0000256" key="2">
    <source>
        <dbReference type="ARBA" id="ARBA00004370"/>
    </source>
</evidence>
<evidence type="ECO:0000256" key="5">
    <source>
        <dbReference type="ARBA" id="ARBA00022679"/>
    </source>
</evidence>
<dbReference type="Pfam" id="PF00672">
    <property type="entry name" value="HAMP"/>
    <property type="match status" value="1"/>
</dbReference>
<evidence type="ECO:0000256" key="4">
    <source>
        <dbReference type="ARBA" id="ARBA00022553"/>
    </source>
</evidence>